<keyword evidence="4" id="KW-1185">Reference proteome</keyword>
<feature type="transmembrane region" description="Helical" evidence="2">
    <location>
        <begin position="193"/>
        <end position="214"/>
    </location>
</feature>
<feature type="transmembrane region" description="Helical" evidence="2">
    <location>
        <begin position="131"/>
        <end position="152"/>
    </location>
</feature>
<keyword evidence="2" id="KW-0812">Transmembrane</keyword>
<sequence length="230" mass="23637">MSAMVDIARNHNAATSTADGPALPPTAPLAVAVPDIAARRPAAGRHSEEADARPTGRESSAALPAAESRSAVAARYLLAGIRIALGWVFLWAFLDKLFGWGFATPSARSWLNGGSPTAGFLGGSEGPFSGFFTAIAGNTVTNVLFMGALLAIGTALILGIGMRLAAIGGAILVVMMWAAVLPPSSNPFMDDHLIYAAILIVLALLGAGNTLGFGKAWSATPLVRNATWLK</sequence>
<evidence type="ECO:0000256" key="2">
    <source>
        <dbReference type="SAM" id="Phobius"/>
    </source>
</evidence>
<evidence type="ECO:0000256" key="1">
    <source>
        <dbReference type="SAM" id="MobiDB-lite"/>
    </source>
</evidence>
<feature type="compositionally biased region" description="Basic and acidic residues" evidence="1">
    <location>
        <begin position="45"/>
        <end position="56"/>
    </location>
</feature>
<feature type="region of interest" description="Disordered" evidence="1">
    <location>
        <begin position="42"/>
        <end position="62"/>
    </location>
</feature>
<protein>
    <submittedName>
        <fullName evidence="3">DoxX family protein</fullName>
    </submittedName>
</protein>
<gene>
    <name evidence="3" type="ORF">Q3V37_18105</name>
</gene>
<proteinExistence type="predicted"/>
<dbReference type="AlphaFoldDB" id="A0AAJ6HQT8"/>
<keyword evidence="2" id="KW-0472">Membrane</keyword>
<accession>A0AAJ6HQT8</accession>
<name>A0AAJ6HQT8_9ACTN</name>
<feature type="transmembrane region" description="Helical" evidence="2">
    <location>
        <begin position="164"/>
        <end position="181"/>
    </location>
</feature>
<evidence type="ECO:0000313" key="3">
    <source>
        <dbReference type="EMBL" id="WLS43323.1"/>
    </source>
</evidence>
<feature type="transmembrane region" description="Helical" evidence="2">
    <location>
        <begin position="76"/>
        <end position="94"/>
    </location>
</feature>
<reference evidence="3 4" key="1">
    <citation type="submission" date="2023-07" db="EMBL/GenBank/DDBJ databases">
        <title>Micromonospora profundi TRM 95458 converts glycerol to a new osmotic compound.</title>
        <authorList>
            <person name="Lu D."/>
        </authorList>
    </citation>
    <scope>NUCLEOTIDE SEQUENCE [LARGE SCALE GENOMIC DNA]</scope>
    <source>
        <strain evidence="3 4">TRM95458</strain>
    </source>
</reference>
<dbReference type="KEGG" id="mprn:Q3V37_18105"/>
<keyword evidence="2" id="KW-1133">Transmembrane helix</keyword>
<dbReference type="Proteomes" id="UP001235874">
    <property type="component" value="Chromosome"/>
</dbReference>
<organism evidence="3 4">
    <name type="scientific">Micromonospora profundi</name>
    <dbReference type="NCBI Taxonomy" id="1420889"/>
    <lineage>
        <taxon>Bacteria</taxon>
        <taxon>Bacillati</taxon>
        <taxon>Actinomycetota</taxon>
        <taxon>Actinomycetes</taxon>
        <taxon>Micromonosporales</taxon>
        <taxon>Micromonosporaceae</taxon>
        <taxon>Micromonospora</taxon>
    </lineage>
</organism>
<dbReference type="EMBL" id="CP130472">
    <property type="protein sequence ID" value="WLS43323.1"/>
    <property type="molecule type" value="Genomic_DNA"/>
</dbReference>
<evidence type="ECO:0000313" key="4">
    <source>
        <dbReference type="Proteomes" id="UP001235874"/>
    </source>
</evidence>